<protein>
    <recommendedName>
        <fullName evidence="1">N-acetyltransferase domain-containing protein</fullName>
    </recommendedName>
</protein>
<evidence type="ECO:0000313" key="3">
    <source>
        <dbReference type="Proteomes" id="UP000648075"/>
    </source>
</evidence>
<reference evidence="2" key="2">
    <citation type="submission" date="2020-09" db="EMBL/GenBank/DDBJ databases">
        <authorList>
            <person name="Sun Q."/>
            <person name="Kim S."/>
        </authorList>
    </citation>
    <scope>NUCLEOTIDE SEQUENCE</scope>
    <source>
        <strain evidence="2">KCTC 32255</strain>
    </source>
</reference>
<comment type="caution">
    <text evidence="2">The sequence shown here is derived from an EMBL/GenBank/DDBJ whole genome shotgun (WGS) entry which is preliminary data.</text>
</comment>
<proteinExistence type="predicted"/>
<dbReference type="AlphaFoldDB" id="A0A918UI87"/>
<dbReference type="Gene3D" id="3.40.630.30">
    <property type="match status" value="1"/>
</dbReference>
<dbReference type="GO" id="GO:0016747">
    <property type="term" value="F:acyltransferase activity, transferring groups other than amino-acyl groups"/>
    <property type="evidence" value="ECO:0007669"/>
    <property type="project" value="InterPro"/>
</dbReference>
<dbReference type="Proteomes" id="UP000648075">
    <property type="component" value="Unassembled WGS sequence"/>
</dbReference>
<dbReference type="RefSeq" id="WP_189621972.1">
    <property type="nucleotide sequence ID" value="NZ_BMZA01000013.1"/>
</dbReference>
<reference evidence="2" key="1">
    <citation type="journal article" date="2014" name="Int. J. Syst. Evol. Microbiol.">
        <title>Complete genome sequence of Corynebacterium casei LMG S-19264T (=DSM 44701T), isolated from a smear-ripened cheese.</title>
        <authorList>
            <consortium name="US DOE Joint Genome Institute (JGI-PGF)"/>
            <person name="Walter F."/>
            <person name="Albersmeier A."/>
            <person name="Kalinowski J."/>
            <person name="Ruckert C."/>
        </authorList>
    </citation>
    <scope>NUCLEOTIDE SEQUENCE</scope>
    <source>
        <strain evidence="2">KCTC 32255</strain>
    </source>
</reference>
<keyword evidence="3" id="KW-1185">Reference proteome</keyword>
<dbReference type="Pfam" id="PF13302">
    <property type="entry name" value="Acetyltransf_3"/>
    <property type="match status" value="1"/>
</dbReference>
<dbReference type="InterPro" id="IPR051531">
    <property type="entry name" value="N-acetyltransferase"/>
</dbReference>
<gene>
    <name evidence="2" type="ORF">GCM10011614_28650</name>
</gene>
<dbReference type="PROSITE" id="PS51186">
    <property type="entry name" value="GNAT"/>
    <property type="match status" value="1"/>
</dbReference>
<dbReference type="SUPFAM" id="SSF55729">
    <property type="entry name" value="Acyl-CoA N-acyltransferases (Nat)"/>
    <property type="match status" value="1"/>
</dbReference>
<dbReference type="PANTHER" id="PTHR43792:SF16">
    <property type="entry name" value="N-ACETYLTRANSFERASE DOMAIN-CONTAINING PROTEIN"/>
    <property type="match status" value="1"/>
</dbReference>
<name>A0A918UI87_9SPHN</name>
<dbReference type="InterPro" id="IPR000182">
    <property type="entry name" value="GNAT_dom"/>
</dbReference>
<accession>A0A918UI87</accession>
<dbReference type="EMBL" id="BMZA01000013">
    <property type="protein sequence ID" value="GGZ11937.1"/>
    <property type="molecule type" value="Genomic_DNA"/>
</dbReference>
<sequence length="181" mass="20474">MFIRTERLFLRPAWPEDYDDLRTMLEEQGIDRKGALAPPVDPAIVRQYLVADRDRRLPVFMICLRTPGGPQVVGAVGLAQSGGEDAELGYWIVPRHRGRGFATEAVDAVLRHAVLLGHRRLVARPGEQEDDARRVYEAVGFRPTGEWRLRDLDDGADEMLTQYYVAETAFTRHVPTAARVH</sequence>
<evidence type="ECO:0000313" key="2">
    <source>
        <dbReference type="EMBL" id="GGZ11937.1"/>
    </source>
</evidence>
<organism evidence="2 3">
    <name type="scientific">Novosphingobium colocasiae</name>
    <dbReference type="NCBI Taxonomy" id="1256513"/>
    <lineage>
        <taxon>Bacteria</taxon>
        <taxon>Pseudomonadati</taxon>
        <taxon>Pseudomonadota</taxon>
        <taxon>Alphaproteobacteria</taxon>
        <taxon>Sphingomonadales</taxon>
        <taxon>Sphingomonadaceae</taxon>
        <taxon>Novosphingobium</taxon>
    </lineage>
</organism>
<dbReference type="PANTHER" id="PTHR43792">
    <property type="entry name" value="GNAT FAMILY, PUTATIVE (AFU_ORTHOLOGUE AFUA_3G00765)-RELATED-RELATED"/>
    <property type="match status" value="1"/>
</dbReference>
<dbReference type="InterPro" id="IPR016181">
    <property type="entry name" value="Acyl_CoA_acyltransferase"/>
</dbReference>
<evidence type="ECO:0000259" key="1">
    <source>
        <dbReference type="PROSITE" id="PS51186"/>
    </source>
</evidence>
<feature type="domain" description="N-acetyltransferase" evidence="1">
    <location>
        <begin position="8"/>
        <end position="164"/>
    </location>
</feature>